<keyword evidence="2" id="KW-1185">Reference proteome</keyword>
<reference evidence="1" key="1">
    <citation type="submission" date="2023-11" db="EMBL/GenBank/DDBJ databases">
        <title>Genome assemblies of two species of porcelain crab, Petrolisthes cinctipes and Petrolisthes manimaculis (Anomura: Porcellanidae).</title>
        <authorList>
            <person name="Angst P."/>
        </authorList>
    </citation>
    <scope>NUCLEOTIDE SEQUENCE</scope>
    <source>
        <strain evidence="1">PB745_02</strain>
        <tissue evidence="1">Gill</tissue>
    </source>
</reference>
<accession>A0AAE1PC32</accession>
<evidence type="ECO:0000313" key="2">
    <source>
        <dbReference type="Proteomes" id="UP001292094"/>
    </source>
</evidence>
<name>A0AAE1PC32_9EUCA</name>
<dbReference type="AlphaFoldDB" id="A0AAE1PC32"/>
<sequence length="87" mass="9742">MVPTLTNEHYFTVIHMRGIHNGRMQLILICCITNVTWGGRQHSLLLQYALLYPVEGKVVHVAVNNLKATDADVKQAILMLSGGLHTY</sequence>
<protein>
    <submittedName>
        <fullName evidence="1">Uncharacterized protein</fullName>
    </submittedName>
</protein>
<evidence type="ECO:0000313" key="1">
    <source>
        <dbReference type="EMBL" id="KAK4304525.1"/>
    </source>
</evidence>
<comment type="caution">
    <text evidence="1">The sequence shown here is derived from an EMBL/GenBank/DDBJ whole genome shotgun (WGS) entry which is preliminary data.</text>
</comment>
<organism evidence="1 2">
    <name type="scientific">Petrolisthes manimaculis</name>
    <dbReference type="NCBI Taxonomy" id="1843537"/>
    <lineage>
        <taxon>Eukaryota</taxon>
        <taxon>Metazoa</taxon>
        <taxon>Ecdysozoa</taxon>
        <taxon>Arthropoda</taxon>
        <taxon>Crustacea</taxon>
        <taxon>Multicrustacea</taxon>
        <taxon>Malacostraca</taxon>
        <taxon>Eumalacostraca</taxon>
        <taxon>Eucarida</taxon>
        <taxon>Decapoda</taxon>
        <taxon>Pleocyemata</taxon>
        <taxon>Anomura</taxon>
        <taxon>Galatheoidea</taxon>
        <taxon>Porcellanidae</taxon>
        <taxon>Petrolisthes</taxon>
    </lineage>
</organism>
<dbReference type="EMBL" id="JAWZYT010002412">
    <property type="protein sequence ID" value="KAK4304525.1"/>
    <property type="molecule type" value="Genomic_DNA"/>
</dbReference>
<dbReference type="Proteomes" id="UP001292094">
    <property type="component" value="Unassembled WGS sequence"/>
</dbReference>
<gene>
    <name evidence="1" type="ORF">Pmani_023518</name>
</gene>
<proteinExistence type="predicted"/>